<organism evidence="11 12">
    <name type="scientific">Egicoccus halophilus</name>
    <dbReference type="NCBI Taxonomy" id="1670830"/>
    <lineage>
        <taxon>Bacteria</taxon>
        <taxon>Bacillati</taxon>
        <taxon>Actinomycetota</taxon>
        <taxon>Nitriliruptoria</taxon>
        <taxon>Egicoccales</taxon>
        <taxon>Egicoccaceae</taxon>
        <taxon>Egicoccus</taxon>
    </lineage>
</organism>
<keyword evidence="5 9" id="KW-0479">Metal-binding</keyword>
<keyword evidence="7 9" id="KW-0411">Iron-sulfur</keyword>
<dbReference type="Proteomes" id="UP000650511">
    <property type="component" value="Unassembled WGS sequence"/>
</dbReference>
<dbReference type="InterPro" id="IPR013785">
    <property type="entry name" value="Aldolase_TIM"/>
</dbReference>
<dbReference type="GO" id="GO:0051539">
    <property type="term" value="F:4 iron, 4 sulfur cluster binding"/>
    <property type="evidence" value="ECO:0007669"/>
    <property type="project" value="UniProtKB-UniRule"/>
</dbReference>
<comment type="caution">
    <text evidence="11">The sequence shown here is derived from an EMBL/GenBank/DDBJ whole genome shotgun (WGS) entry which is preliminary data.</text>
</comment>
<sequence>MSVAPAVSSGAQRWLTDPIESGAAAGFGVYLHVPFCSHRCGYCDFATDAVGGRDDTDALFSRYVTALRDDLARQVAAGRRAHAPARRGPQLDDAWPTVTSVFVGGGTPTLLPPDLLAAVVRGVSDELDVAPDAEITVECNPETADEELFGALVEAGVTRISMGAQSFTPSVLATLERGHSAERPVEAVRQARAAGIDEVNLDLIFGTPGETDEDWRETLRAVVAAGTDHVSAYALTIHDSTPFGRAIARGAMPSPDEDVQADRFDAARELLGGSGFEHYEVSNWALGSARRSRHNLLYWRHGDYLALGVGAHGHLAGRRWWTTRSTARYLAAVEAGMSPVSGAEDLDVDEQAEERLLLGLRVREGLHPADVPAIDPLALEDALDAGLVTTACGRLQCTEQGWFLLDEAVRRLV</sequence>
<evidence type="ECO:0000256" key="5">
    <source>
        <dbReference type="ARBA" id="ARBA00022723"/>
    </source>
</evidence>
<keyword evidence="3 9" id="KW-0349">Heme</keyword>
<dbReference type="GO" id="GO:0005737">
    <property type="term" value="C:cytoplasm"/>
    <property type="evidence" value="ECO:0007669"/>
    <property type="project" value="UniProtKB-SubCell"/>
</dbReference>
<dbReference type="GO" id="GO:0006779">
    <property type="term" value="P:porphyrin-containing compound biosynthetic process"/>
    <property type="evidence" value="ECO:0007669"/>
    <property type="project" value="InterPro"/>
</dbReference>
<dbReference type="Pfam" id="PF04055">
    <property type="entry name" value="Radical_SAM"/>
    <property type="match status" value="1"/>
</dbReference>
<evidence type="ECO:0000256" key="1">
    <source>
        <dbReference type="ARBA" id="ARBA00006100"/>
    </source>
</evidence>
<dbReference type="SUPFAM" id="SSF102114">
    <property type="entry name" value="Radical SAM enzymes"/>
    <property type="match status" value="1"/>
</dbReference>
<dbReference type="InterPro" id="IPR034505">
    <property type="entry name" value="Coproporphyrinogen-III_oxidase"/>
</dbReference>
<dbReference type="EMBL" id="BMHA01000012">
    <property type="protein sequence ID" value="GGI08448.1"/>
    <property type="molecule type" value="Genomic_DNA"/>
</dbReference>
<dbReference type="CDD" id="cd01335">
    <property type="entry name" value="Radical_SAM"/>
    <property type="match status" value="1"/>
</dbReference>
<gene>
    <name evidence="11" type="primary">hemN</name>
    <name evidence="11" type="ORF">GCM10011354_29130</name>
</gene>
<proteinExistence type="inferred from homology"/>
<dbReference type="PROSITE" id="PS51918">
    <property type="entry name" value="RADICAL_SAM"/>
    <property type="match status" value="1"/>
</dbReference>
<dbReference type="SFLD" id="SFLDS00029">
    <property type="entry name" value="Radical_SAM"/>
    <property type="match status" value="2"/>
</dbReference>
<keyword evidence="9" id="KW-0963">Cytoplasm</keyword>
<dbReference type="GO" id="GO:0046872">
    <property type="term" value="F:metal ion binding"/>
    <property type="evidence" value="ECO:0007669"/>
    <property type="project" value="UniProtKB-UniRule"/>
</dbReference>
<dbReference type="SFLD" id="SFLDG01065">
    <property type="entry name" value="anaerobic_coproporphyrinogen-I"/>
    <property type="match status" value="2"/>
</dbReference>
<evidence type="ECO:0000313" key="12">
    <source>
        <dbReference type="Proteomes" id="UP000650511"/>
    </source>
</evidence>
<comment type="similarity">
    <text evidence="1">Belongs to the anaerobic coproporphyrinogen-III oxidase family. HemW subfamily.</text>
</comment>
<feature type="domain" description="Radical SAM core" evidence="10">
    <location>
        <begin position="21"/>
        <end position="277"/>
    </location>
</feature>
<dbReference type="SFLD" id="SFLDF00288">
    <property type="entry name" value="HemN-like__clustered_with_nucl"/>
    <property type="match status" value="1"/>
</dbReference>
<comment type="function">
    <text evidence="9">Probably acts as a heme chaperone, transferring heme to an unknown acceptor. Binds one molecule of heme per monomer, possibly covalently. Binds 1 [4Fe-4S] cluster. The cluster is coordinated with 3 cysteines and an exchangeable S-adenosyl-L-methionine.</text>
</comment>
<keyword evidence="6 9" id="KW-0408">Iron</keyword>
<protein>
    <recommendedName>
        <fullName evidence="2 9">Heme chaperone HemW</fullName>
    </recommendedName>
</protein>
<dbReference type="RefSeq" id="WP_165404072.1">
    <property type="nucleotide sequence ID" value="NZ_BMHA01000012.1"/>
</dbReference>
<dbReference type="AlphaFoldDB" id="A0A8J3EUV6"/>
<dbReference type="InterPro" id="IPR006638">
    <property type="entry name" value="Elp3/MiaA/NifB-like_rSAM"/>
</dbReference>
<dbReference type="PANTHER" id="PTHR13932:SF5">
    <property type="entry name" value="RADICAL S-ADENOSYL METHIONINE DOMAIN-CONTAINING PROTEIN 1, MITOCHONDRIAL"/>
    <property type="match status" value="1"/>
</dbReference>
<keyword evidence="4 9" id="KW-0949">S-adenosyl-L-methionine</keyword>
<evidence type="ECO:0000256" key="8">
    <source>
        <dbReference type="ARBA" id="ARBA00023186"/>
    </source>
</evidence>
<dbReference type="InterPro" id="IPR004559">
    <property type="entry name" value="HemW-like"/>
</dbReference>
<evidence type="ECO:0000256" key="9">
    <source>
        <dbReference type="RuleBase" id="RU364116"/>
    </source>
</evidence>
<keyword evidence="12" id="KW-1185">Reference proteome</keyword>
<reference evidence="11" key="1">
    <citation type="journal article" date="2014" name="Int. J. Syst. Evol. Microbiol.">
        <title>Complete genome sequence of Corynebacterium casei LMG S-19264T (=DSM 44701T), isolated from a smear-ripened cheese.</title>
        <authorList>
            <consortium name="US DOE Joint Genome Institute (JGI-PGF)"/>
            <person name="Walter F."/>
            <person name="Albersmeier A."/>
            <person name="Kalinowski J."/>
            <person name="Ruckert C."/>
        </authorList>
    </citation>
    <scope>NUCLEOTIDE SEQUENCE</scope>
    <source>
        <strain evidence="11">CGMCC 1.14988</strain>
    </source>
</reference>
<dbReference type="SFLD" id="SFLDF00562">
    <property type="entry name" value="HemN-like__clustered_with_heat"/>
    <property type="match status" value="1"/>
</dbReference>
<name>A0A8J3EUV6_9ACTN</name>
<dbReference type="GO" id="GO:0004109">
    <property type="term" value="F:coproporphyrinogen oxidase activity"/>
    <property type="evidence" value="ECO:0007669"/>
    <property type="project" value="InterPro"/>
</dbReference>
<dbReference type="InterPro" id="IPR058240">
    <property type="entry name" value="rSAM_sf"/>
</dbReference>
<accession>A0A8J3EUV6</accession>
<dbReference type="InterPro" id="IPR010723">
    <property type="entry name" value="HemN_C"/>
</dbReference>
<evidence type="ECO:0000256" key="6">
    <source>
        <dbReference type="ARBA" id="ARBA00023004"/>
    </source>
</evidence>
<dbReference type="PANTHER" id="PTHR13932">
    <property type="entry name" value="COPROPORPHYRINIGEN III OXIDASE"/>
    <property type="match status" value="1"/>
</dbReference>
<keyword evidence="8 9" id="KW-0143">Chaperone</keyword>
<evidence type="ECO:0000256" key="2">
    <source>
        <dbReference type="ARBA" id="ARBA00017228"/>
    </source>
</evidence>
<dbReference type="SMART" id="SM00729">
    <property type="entry name" value="Elp3"/>
    <property type="match status" value="1"/>
</dbReference>
<evidence type="ECO:0000256" key="4">
    <source>
        <dbReference type="ARBA" id="ARBA00022691"/>
    </source>
</evidence>
<dbReference type="NCBIfam" id="TIGR00539">
    <property type="entry name" value="hemN_rel"/>
    <property type="match status" value="1"/>
</dbReference>
<keyword evidence="9" id="KW-0004">4Fe-4S</keyword>
<evidence type="ECO:0000313" key="11">
    <source>
        <dbReference type="EMBL" id="GGI08448.1"/>
    </source>
</evidence>
<reference evidence="11" key="2">
    <citation type="submission" date="2020-09" db="EMBL/GenBank/DDBJ databases">
        <authorList>
            <person name="Sun Q."/>
            <person name="Zhou Y."/>
        </authorList>
    </citation>
    <scope>NUCLEOTIDE SEQUENCE</scope>
    <source>
        <strain evidence="11">CGMCC 1.14988</strain>
    </source>
</reference>
<dbReference type="InterPro" id="IPR007197">
    <property type="entry name" value="rSAM"/>
</dbReference>
<comment type="subcellular location">
    <subcellularLocation>
        <location evidence="9">Cytoplasm</location>
    </subcellularLocation>
</comment>
<evidence type="ECO:0000259" key="10">
    <source>
        <dbReference type="PROSITE" id="PS51918"/>
    </source>
</evidence>
<dbReference type="Pfam" id="PF06969">
    <property type="entry name" value="HemN_C"/>
    <property type="match status" value="1"/>
</dbReference>
<evidence type="ECO:0000256" key="3">
    <source>
        <dbReference type="ARBA" id="ARBA00022617"/>
    </source>
</evidence>
<dbReference type="Gene3D" id="3.20.20.70">
    <property type="entry name" value="Aldolase class I"/>
    <property type="match status" value="1"/>
</dbReference>
<evidence type="ECO:0000256" key="7">
    <source>
        <dbReference type="ARBA" id="ARBA00023014"/>
    </source>
</evidence>